<gene>
    <name evidence="1" type="ORF">EVA_17683</name>
</gene>
<dbReference type="AlphaFoldDB" id="J9FH21"/>
<comment type="caution">
    <text evidence="1">The sequence shown here is derived from an EMBL/GenBank/DDBJ whole genome shotgun (WGS) entry which is preliminary data.</text>
</comment>
<proteinExistence type="predicted"/>
<protein>
    <submittedName>
        <fullName evidence="1">Uncharacterized protein</fullName>
    </submittedName>
</protein>
<accession>J9FH21</accession>
<reference evidence="1" key="1">
    <citation type="journal article" date="2012" name="PLoS ONE">
        <title>Gene sets for utilization of primary and secondary nutrition supplies in the distal gut of endangered iberian lynx.</title>
        <authorList>
            <person name="Alcaide M."/>
            <person name="Messina E."/>
            <person name="Richter M."/>
            <person name="Bargiela R."/>
            <person name="Peplies J."/>
            <person name="Huws S.A."/>
            <person name="Newbold C.J."/>
            <person name="Golyshin P.N."/>
            <person name="Simon M.A."/>
            <person name="Lopez G."/>
            <person name="Yakimov M.M."/>
            <person name="Ferrer M."/>
        </authorList>
    </citation>
    <scope>NUCLEOTIDE SEQUENCE</scope>
</reference>
<name>J9FH21_9ZZZZ</name>
<organism evidence="1">
    <name type="scientific">gut metagenome</name>
    <dbReference type="NCBI Taxonomy" id="749906"/>
    <lineage>
        <taxon>unclassified sequences</taxon>
        <taxon>metagenomes</taxon>
        <taxon>organismal metagenomes</taxon>
    </lineage>
</organism>
<sequence>MPITHTEGTERYMDSEFDLVSGKAIDVDMINQVPEFRDSPLVQQAIQDAIARFPDMGVWDRETRARESYCLQQRVLI</sequence>
<dbReference type="EMBL" id="AMCI01006502">
    <property type="protein sequence ID" value="EJW94211.1"/>
    <property type="molecule type" value="Genomic_DNA"/>
</dbReference>
<evidence type="ECO:0000313" key="1">
    <source>
        <dbReference type="EMBL" id="EJW94211.1"/>
    </source>
</evidence>